<name>A0A2R8BGP4_9RHOB</name>
<keyword evidence="1" id="KW-0413">Isomerase</keyword>
<dbReference type="PIRSF" id="PIRSF015736">
    <property type="entry name" value="MI"/>
    <property type="match status" value="1"/>
</dbReference>
<dbReference type="PANTHER" id="PTHR40267:SF1">
    <property type="entry name" value="BLR3294 PROTEIN"/>
    <property type="match status" value="1"/>
</dbReference>
<protein>
    <submittedName>
        <fullName evidence="1">Maleate isomerase</fullName>
        <ecNumber evidence="1">5.2.1.1</ecNumber>
    </submittedName>
</protein>
<dbReference type="OrthoDB" id="9816064at2"/>
<gene>
    <name evidence="1" type="primary">maiA_1</name>
    <name evidence="1" type="ORF">ASD8599_02926</name>
</gene>
<accession>A0A2R8BGP4</accession>
<organism evidence="1 2">
    <name type="scientific">Ascidiaceihabitans donghaensis</name>
    <dbReference type="NCBI Taxonomy" id="1510460"/>
    <lineage>
        <taxon>Bacteria</taxon>
        <taxon>Pseudomonadati</taxon>
        <taxon>Pseudomonadota</taxon>
        <taxon>Alphaproteobacteria</taxon>
        <taxon>Rhodobacterales</taxon>
        <taxon>Paracoccaceae</taxon>
        <taxon>Ascidiaceihabitans</taxon>
    </lineage>
</organism>
<dbReference type="Proteomes" id="UP000244880">
    <property type="component" value="Unassembled WGS sequence"/>
</dbReference>
<dbReference type="Gene3D" id="3.40.50.12500">
    <property type="match status" value="1"/>
</dbReference>
<dbReference type="AlphaFoldDB" id="A0A2R8BGP4"/>
<dbReference type="RefSeq" id="WP_108829159.1">
    <property type="nucleotide sequence ID" value="NZ_OMOR01000001.1"/>
</dbReference>
<dbReference type="EMBL" id="OMOR01000001">
    <property type="protein sequence ID" value="SPH22179.1"/>
    <property type="molecule type" value="Genomic_DNA"/>
</dbReference>
<keyword evidence="2" id="KW-1185">Reference proteome</keyword>
<dbReference type="EC" id="5.2.1.1" evidence="1"/>
<dbReference type="PANTHER" id="PTHR40267">
    <property type="entry name" value="BLR3294 PROTEIN"/>
    <property type="match status" value="1"/>
</dbReference>
<dbReference type="InterPro" id="IPR053714">
    <property type="entry name" value="Iso_Racemase_Enz_sf"/>
</dbReference>
<dbReference type="GO" id="GO:0050076">
    <property type="term" value="F:maleate isomerase activity"/>
    <property type="evidence" value="ECO:0007669"/>
    <property type="project" value="UniProtKB-EC"/>
</dbReference>
<dbReference type="InterPro" id="IPR026286">
    <property type="entry name" value="MaiA/AMDase"/>
</dbReference>
<proteinExistence type="predicted"/>
<dbReference type="Pfam" id="PF17645">
    <property type="entry name" value="Amdase"/>
    <property type="match status" value="1"/>
</dbReference>
<reference evidence="1 2" key="1">
    <citation type="submission" date="2018-03" db="EMBL/GenBank/DDBJ databases">
        <authorList>
            <person name="Keele B.F."/>
        </authorList>
    </citation>
    <scope>NUCLEOTIDE SEQUENCE [LARGE SCALE GENOMIC DNA]</scope>
    <source>
        <strain evidence="1 2">CECT 8599</strain>
    </source>
</reference>
<evidence type="ECO:0000313" key="1">
    <source>
        <dbReference type="EMBL" id="SPH22179.1"/>
    </source>
</evidence>
<evidence type="ECO:0000313" key="2">
    <source>
        <dbReference type="Proteomes" id="UP000244880"/>
    </source>
</evidence>
<sequence>MTRYTYTLAQDAAAPLGLVVLQTDETIEGDMRRLLGDRAPYVSRVPSGVSVTPETLQAMAGHVTQSAALLPAALRYGAIGYGCTSGTAQIGAGRIAELVGAGADTGAVTDPLSALVAACRALKVKKLAFLSPYVADVSARLRDTLNQNGIETPIFGSFDEDEEAKVVRIDAASIEAAAVDLCRGQIVDAVFLSCTNLRTLDVIAPLEAILGIPVLSSNLVLAWHMAQLGQAQIIGPGQLIAAHPAG</sequence>